<dbReference type="Pfam" id="PF07690">
    <property type="entry name" value="MFS_1"/>
    <property type="match status" value="1"/>
</dbReference>
<dbReference type="OrthoDB" id="6412155at2759"/>
<dbReference type="AlphaFoldDB" id="T1JVJ1"/>
<dbReference type="Gene3D" id="1.20.1250.20">
    <property type="entry name" value="MFS general substrate transporter like domains"/>
    <property type="match status" value="2"/>
</dbReference>
<feature type="domain" description="Major facilitator superfamily (MFS) profile" evidence="6">
    <location>
        <begin position="73"/>
        <end position="475"/>
    </location>
</feature>
<proteinExistence type="predicted"/>
<dbReference type="InterPro" id="IPR036259">
    <property type="entry name" value="MFS_trans_sf"/>
</dbReference>
<keyword evidence="2 5" id="KW-0812">Transmembrane</keyword>
<feature type="transmembrane region" description="Helical" evidence="5">
    <location>
        <begin position="111"/>
        <end position="131"/>
    </location>
</feature>
<keyword evidence="3 5" id="KW-1133">Transmembrane helix</keyword>
<accession>T1JVJ1</accession>
<feature type="transmembrane region" description="Helical" evidence="5">
    <location>
        <begin position="422"/>
        <end position="442"/>
    </location>
</feature>
<evidence type="ECO:0000256" key="5">
    <source>
        <dbReference type="SAM" id="Phobius"/>
    </source>
</evidence>
<evidence type="ECO:0000313" key="8">
    <source>
        <dbReference type="Proteomes" id="UP000015104"/>
    </source>
</evidence>
<gene>
    <name evidence="7" type="primary">107371777</name>
</gene>
<dbReference type="GO" id="GO:0097037">
    <property type="term" value="P:heme export"/>
    <property type="evidence" value="ECO:0007669"/>
    <property type="project" value="TreeGrafter"/>
</dbReference>
<dbReference type="eggNOG" id="KOG2563">
    <property type="taxonomic scope" value="Eukaryota"/>
</dbReference>
<evidence type="ECO:0000313" key="7">
    <source>
        <dbReference type="EnsemblMetazoa" id="tetur02g04800.1"/>
    </source>
</evidence>
<dbReference type="PROSITE" id="PS50850">
    <property type="entry name" value="MFS"/>
    <property type="match status" value="1"/>
</dbReference>
<dbReference type="PANTHER" id="PTHR10924:SF4">
    <property type="entry name" value="GH15861P"/>
    <property type="match status" value="1"/>
</dbReference>
<name>T1JVJ1_TETUR</name>
<feature type="transmembrane region" description="Helical" evidence="5">
    <location>
        <begin position="205"/>
        <end position="231"/>
    </location>
</feature>
<feature type="transmembrane region" description="Helical" evidence="5">
    <location>
        <begin position="388"/>
        <end position="410"/>
    </location>
</feature>
<dbReference type="KEGG" id="tut:107371777"/>
<evidence type="ECO:0000259" key="6">
    <source>
        <dbReference type="PROSITE" id="PS50850"/>
    </source>
</evidence>
<dbReference type="GO" id="GO:0015232">
    <property type="term" value="F:heme transmembrane transporter activity"/>
    <property type="evidence" value="ECO:0007669"/>
    <property type="project" value="TreeGrafter"/>
</dbReference>
<keyword evidence="8" id="KW-1185">Reference proteome</keyword>
<evidence type="ECO:0000256" key="4">
    <source>
        <dbReference type="ARBA" id="ARBA00023136"/>
    </source>
</evidence>
<dbReference type="EMBL" id="CAEY01000795">
    <property type="status" value="NOT_ANNOTATED_CDS"/>
    <property type="molecule type" value="Genomic_DNA"/>
</dbReference>
<organism evidence="7 8">
    <name type="scientific">Tetranychus urticae</name>
    <name type="common">Two-spotted spider mite</name>
    <dbReference type="NCBI Taxonomy" id="32264"/>
    <lineage>
        <taxon>Eukaryota</taxon>
        <taxon>Metazoa</taxon>
        <taxon>Ecdysozoa</taxon>
        <taxon>Arthropoda</taxon>
        <taxon>Chelicerata</taxon>
        <taxon>Arachnida</taxon>
        <taxon>Acari</taxon>
        <taxon>Acariformes</taxon>
        <taxon>Trombidiformes</taxon>
        <taxon>Prostigmata</taxon>
        <taxon>Eleutherengona</taxon>
        <taxon>Raphignathae</taxon>
        <taxon>Tetranychoidea</taxon>
        <taxon>Tetranychidae</taxon>
        <taxon>Tetranychus</taxon>
    </lineage>
</organism>
<feature type="transmembrane region" description="Helical" evidence="5">
    <location>
        <begin position="448"/>
        <end position="469"/>
    </location>
</feature>
<evidence type="ECO:0000256" key="2">
    <source>
        <dbReference type="ARBA" id="ARBA00022692"/>
    </source>
</evidence>
<dbReference type="InterPro" id="IPR011701">
    <property type="entry name" value="MFS"/>
</dbReference>
<dbReference type="OMA" id="TRPGNIF"/>
<reference evidence="7" key="2">
    <citation type="submission" date="2015-06" db="UniProtKB">
        <authorList>
            <consortium name="EnsemblMetazoa"/>
        </authorList>
    </citation>
    <scope>IDENTIFICATION</scope>
</reference>
<feature type="transmembrane region" description="Helical" evidence="5">
    <location>
        <begin position="331"/>
        <end position="352"/>
    </location>
</feature>
<feature type="transmembrane region" description="Helical" evidence="5">
    <location>
        <begin position="292"/>
        <end position="311"/>
    </location>
</feature>
<feature type="transmembrane region" description="Helical" evidence="5">
    <location>
        <begin position="138"/>
        <end position="159"/>
    </location>
</feature>
<sequence length="487" mass="53465">MTERMEVLPKFNDEDTTLVSYSSFNSDDDSVACVIYKMHPSDSSPPCGNDLTVDMKSFGGKPTIKLYNKRFFILILFCLYSASNAFQWLQYSIITRKIATFYQIDDLSVNLTSLIYMFVFVPGMIPASWLLNRFGLRVTVLIGSFGTFLGALVKCASLAPDKFWVTMVGQTLVAICNLFVLSLPPRIAAVWFGEREVSTATSIGVFGNQLGVCFGFFLPPLIVTAVTAQGIAYELTFVVYGTAAFTGLLFIAVLVFFEDKPEKPPSNSAAQATILQEDVNFMDSLRILITDLNMVMLTISYGINVGVFYAISTVLDQMIASAFPGYEAVAGNIGAIITVVGTVGSMVSGYILDKTHRYQETIQALYLFSFLGLIGFTLALTFNLSMVYIVSAFLGFFMTGYLPIGFEYAAEITYPQPEGNSAGILNASAQFFGIILIFISTLVVDRFGHLPCNLMLCSTLLVGLILAAFTRGSLKRREATMKTKEFS</sequence>
<keyword evidence="4 5" id="KW-0472">Membrane</keyword>
<dbReference type="SUPFAM" id="SSF103473">
    <property type="entry name" value="MFS general substrate transporter"/>
    <property type="match status" value="1"/>
</dbReference>
<dbReference type="InterPro" id="IPR049680">
    <property type="entry name" value="FLVCR1-2_SLC49-like"/>
</dbReference>
<reference evidence="8" key="1">
    <citation type="submission" date="2011-08" db="EMBL/GenBank/DDBJ databases">
        <authorList>
            <person name="Rombauts S."/>
        </authorList>
    </citation>
    <scope>NUCLEOTIDE SEQUENCE</scope>
    <source>
        <strain evidence="8">London</strain>
    </source>
</reference>
<dbReference type="Proteomes" id="UP000015104">
    <property type="component" value="Unassembled WGS sequence"/>
</dbReference>
<dbReference type="GO" id="GO:0020037">
    <property type="term" value="F:heme binding"/>
    <property type="evidence" value="ECO:0007669"/>
    <property type="project" value="TreeGrafter"/>
</dbReference>
<feature type="transmembrane region" description="Helical" evidence="5">
    <location>
        <begin position="237"/>
        <end position="257"/>
    </location>
</feature>
<dbReference type="GO" id="GO:0016020">
    <property type="term" value="C:membrane"/>
    <property type="evidence" value="ECO:0007669"/>
    <property type="project" value="UniProtKB-SubCell"/>
</dbReference>
<feature type="transmembrane region" description="Helical" evidence="5">
    <location>
        <begin position="171"/>
        <end position="193"/>
    </location>
</feature>
<feature type="transmembrane region" description="Helical" evidence="5">
    <location>
        <begin position="71"/>
        <end position="91"/>
    </location>
</feature>
<dbReference type="EnsemblMetazoa" id="tetur02g04800.1">
    <property type="protein sequence ID" value="tetur02g04800.1"/>
    <property type="gene ID" value="tetur02g04800"/>
</dbReference>
<evidence type="ECO:0000256" key="3">
    <source>
        <dbReference type="ARBA" id="ARBA00022989"/>
    </source>
</evidence>
<protein>
    <recommendedName>
        <fullName evidence="6">Major facilitator superfamily (MFS) profile domain-containing protein</fullName>
    </recommendedName>
</protein>
<dbReference type="InterPro" id="IPR020846">
    <property type="entry name" value="MFS_dom"/>
</dbReference>
<dbReference type="PANTHER" id="PTHR10924">
    <property type="entry name" value="MAJOR FACILITATOR SUPERFAMILY PROTEIN-RELATED"/>
    <property type="match status" value="1"/>
</dbReference>
<comment type="subcellular location">
    <subcellularLocation>
        <location evidence="1">Membrane</location>
        <topology evidence="1">Multi-pass membrane protein</topology>
    </subcellularLocation>
</comment>
<dbReference type="HOGENOM" id="CLU_023132_0_1_1"/>
<feature type="transmembrane region" description="Helical" evidence="5">
    <location>
        <begin position="364"/>
        <end position="382"/>
    </location>
</feature>
<evidence type="ECO:0000256" key="1">
    <source>
        <dbReference type="ARBA" id="ARBA00004141"/>
    </source>
</evidence>